<dbReference type="GeneID" id="68701876"/>
<feature type="transmembrane region" description="Helical" evidence="1">
    <location>
        <begin position="20"/>
        <end position="43"/>
    </location>
</feature>
<evidence type="ECO:0000313" key="2">
    <source>
        <dbReference type="EMBL" id="PWK12641.1"/>
    </source>
</evidence>
<proteinExistence type="predicted"/>
<dbReference type="AlphaFoldDB" id="A0A2V2A306"/>
<name>A0A2V2A306_PSYIM</name>
<dbReference type="InterPro" id="IPR012902">
    <property type="entry name" value="N_methyl_site"/>
</dbReference>
<keyword evidence="3" id="KW-1185">Reference proteome</keyword>
<gene>
    <name evidence="2" type="ORF">C8D84_107116</name>
</gene>
<evidence type="ECO:0000256" key="1">
    <source>
        <dbReference type="SAM" id="Phobius"/>
    </source>
</evidence>
<protein>
    <submittedName>
        <fullName evidence="2">Type IV fimbrial biogenesis protein FimT</fullName>
    </submittedName>
</protein>
<keyword evidence="1" id="KW-1133">Transmembrane helix</keyword>
<dbReference type="SUPFAM" id="SSF54523">
    <property type="entry name" value="Pili subunits"/>
    <property type="match status" value="1"/>
</dbReference>
<dbReference type="InterPro" id="IPR045584">
    <property type="entry name" value="Pilin-like"/>
</dbReference>
<dbReference type="Gene3D" id="3.30.700.10">
    <property type="entry name" value="Glycoprotein, Type 4 Pilin"/>
    <property type="match status" value="1"/>
</dbReference>
<accession>A0A2V2A306</accession>
<comment type="caution">
    <text evidence="2">The sequence shown here is derived from an EMBL/GenBank/DDBJ whole genome shotgun (WGS) entry which is preliminary data.</text>
</comment>
<organism evidence="2 3">
    <name type="scientific">Psychrobacter immobilis</name>
    <dbReference type="NCBI Taxonomy" id="498"/>
    <lineage>
        <taxon>Bacteria</taxon>
        <taxon>Pseudomonadati</taxon>
        <taxon>Pseudomonadota</taxon>
        <taxon>Gammaproteobacteria</taxon>
        <taxon>Moraxellales</taxon>
        <taxon>Moraxellaceae</taxon>
        <taxon>Psychrobacter</taxon>
    </lineage>
</organism>
<dbReference type="EMBL" id="QGGM01000007">
    <property type="protein sequence ID" value="PWK12641.1"/>
    <property type="molecule type" value="Genomic_DNA"/>
</dbReference>
<dbReference type="Pfam" id="PF07963">
    <property type="entry name" value="N_methyl"/>
    <property type="match status" value="1"/>
</dbReference>
<dbReference type="RefSeq" id="WP_228244513.1">
    <property type="nucleotide sequence ID" value="NZ_CAJGZY010000022.1"/>
</dbReference>
<keyword evidence="1" id="KW-0812">Transmembrane</keyword>
<dbReference type="PROSITE" id="PS00409">
    <property type="entry name" value="PROKAR_NTER_METHYL"/>
    <property type="match status" value="1"/>
</dbReference>
<evidence type="ECO:0000313" key="3">
    <source>
        <dbReference type="Proteomes" id="UP000245655"/>
    </source>
</evidence>
<reference evidence="2 3" key="1">
    <citation type="submission" date="2018-05" db="EMBL/GenBank/DDBJ databases">
        <title>Genomic Encyclopedia of Type Strains, Phase IV (KMG-IV): sequencing the most valuable type-strain genomes for metagenomic binning, comparative biology and taxonomic classification.</title>
        <authorList>
            <person name="Goeker M."/>
        </authorList>
    </citation>
    <scope>NUCLEOTIDE SEQUENCE [LARGE SCALE GENOMIC DNA]</scope>
    <source>
        <strain evidence="2 3">DSM 7229</strain>
    </source>
</reference>
<dbReference type="Proteomes" id="UP000245655">
    <property type="component" value="Unassembled WGS sequence"/>
</dbReference>
<keyword evidence="1" id="KW-0472">Membrane</keyword>
<sequence length="169" mass="17730">MNASTNNLPLTLRTTNSGFTLIELMVTIAVLAIIVGIAGPSIIEQLASNQIKATSTLIQTSIARAKAESAISRSTTTWAYSGTSNDIKLRNNEGVIITSYSLSDSSVLSFNPTTATTLLISKEGMITEGVSGIMPANVAINVGDTRAGATTQRVRVNTKRAFECSGTNC</sequence>
<dbReference type="NCBIfam" id="TIGR02532">
    <property type="entry name" value="IV_pilin_GFxxxE"/>
    <property type="match status" value="1"/>
</dbReference>